<evidence type="ECO:0008006" key="4">
    <source>
        <dbReference type="Google" id="ProtNLM"/>
    </source>
</evidence>
<accession>A0A916XR27</accession>
<name>A0A916XR27_9HYPH</name>
<proteinExistence type="predicted"/>
<keyword evidence="3" id="KW-1185">Reference proteome</keyword>
<dbReference type="InterPro" id="IPR036388">
    <property type="entry name" value="WH-like_DNA-bd_sf"/>
</dbReference>
<gene>
    <name evidence="2" type="ORF">GCM10010994_60000</name>
</gene>
<reference evidence="2" key="2">
    <citation type="submission" date="2020-09" db="EMBL/GenBank/DDBJ databases">
        <authorList>
            <person name="Sun Q."/>
            <person name="Zhou Y."/>
        </authorList>
    </citation>
    <scope>NUCLEOTIDE SEQUENCE</scope>
    <source>
        <strain evidence="2">CGMCC 1.12919</strain>
    </source>
</reference>
<dbReference type="EMBL" id="BMGG01000016">
    <property type="protein sequence ID" value="GGC94218.1"/>
    <property type="molecule type" value="Genomic_DNA"/>
</dbReference>
<dbReference type="PANTHER" id="PTHR34849:SF3">
    <property type="entry name" value="SSR2962 PROTEIN"/>
    <property type="match status" value="1"/>
</dbReference>
<dbReference type="Gene3D" id="1.10.10.10">
    <property type="entry name" value="Winged helix-like DNA-binding domain superfamily/Winged helix DNA-binding domain"/>
    <property type="match status" value="1"/>
</dbReference>
<dbReference type="InterPro" id="IPR007367">
    <property type="entry name" value="DUF433"/>
</dbReference>
<evidence type="ECO:0000313" key="2">
    <source>
        <dbReference type="EMBL" id="GGC94218.1"/>
    </source>
</evidence>
<evidence type="ECO:0000256" key="1">
    <source>
        <dbReference type="SAM" id="MobiDB-lite"/>
    </source>
</evidence>
<feature type="region of interest" description="Disordered" evidence="1">
    <location>
        <begin position="180"/>
        <end position="210"/>
    </location>
</feature>
<organism evidence="2 3">
    <name type="scientific">Chelatococcus reniformis</name>
    <dbReference type="NCBI Taxonomy" id="1494448"/>
    <lineage>
        <taxon>Bacteria</taxon>
        <taxon>Pseudomonadati</taxon>
        <taxon>Pseudomonadota</taxon>
        <taxon>Alphaproteobacteria</taxon>
        <taxon>Hyphomicrobiales</taxon>
        <taxon>Chelatococcaceae</taxon>
        <taxon>Chelatococcus</taxon>
    </lineage>
</organism>
<protein>
    <recommendedName>
        <fullName evidence="4">DUF433 domain-containing protein</fullName>
    </recommendedName>
</protein>
<dbReference type="Proteomes" id="UP000637002">
    <property type="component" value="Unassembled WGS sequence"/>
</dbReference>
<dbReference type="SUPFAM" id="SSF46689">
    <property type="entry name" value="Homeodomain-like"/>
    <property type="match status" value="1"/>
</dbReference>
<comment type="caution">
    <text evidence="2">The sequence shown here is derived from an EMBL/GenBank/DDBJ whole genome shotgun (WGS) entry which is preliminary data.</text>
</comment>
<dbReference type="InterPro" id="IPR009057">
    <property type="entry name" value="Homeodomain-like_sf"/>
</dbReference>
<dbReference type="Pfam" id="PF04255">
    <property type="entry name" value="DUF433"/>
    <property type="match status" value="1"/>
</dbReference>
<feature type="compositionally biased region" description="Basic and acidic residues" evidence="1">
    <location>
        <begin position="200"/>
        <end position="210"/>
    </location>
</feature>
<evidence type="ECO:0000313" key="3">
    <source>
        <dbReference type="Proteomes" id="UP000637002"/>
    </source>
</evidence>
<sequence length="210" mass="22809">MAAARIYTPAEAAAVSGVAVKAVHNAIDKKIVETRSERRPHGAARRALTYEGLLRLKLWHGVGSALSADRREKLFAAITEMPKAKTVRADDLLIVDVGAARRQLDARIRALDEAEAAIHRDKAILGGEPVFKGTRVPARAIAAMLAQGARKEEILEGYPALTPRMLELAAIWVTAHPARGRPKTLDEQGLRPKSTQRLTLKGDPRSRPSA</sequence>
<reference evidence="2" key="1">
    <citation type="journal article" date="2014" name="Int. J. Syst. Evol. Microbiol.">
        <title>Complete genome sequence of Corynebacterium casei LMG S-19264T (=DSM 44701T), isolated from a smear-ripened cheese.</title>
        <authorList>
            <consortium name="US DOE Joint Genome Institute (JGI-PGF)"/>
            <person name="Walter F."/>
            <person name="Albersmeier A."/>
            <person name="Kalinowski J."/>
            <person name="Ruckert C."/>
        </authorList>
    </citation>
    <scope>NUCLEOTIDE SEQUENCE</scope>
    <source>
        <strain evidence="2">CGMCC 1.12919</strain>
    </source>
</reference>
<dbReference type="PANTHER" id="PTHR34849">
    <property type="entry name" value="SSL5025 PROTEIN"/>
    <property type="match status" value="1"/>
</dbReference>
<dbReference type="AlphaFoldDB" id="A0A916XR27"/>